<dbReference type="AlphaFoldDB" id="A0AA86T7G8"/>
<accession>A0AA86T7G8</accession>
<evidence type="ECO:0000313" key="2">
    <source>
        <dbReference type="Proteomes" id="UP001189624"/>
    </source>
</evidence>
<dbReference type="EMBL" id="OY731406">
    <property type="protein sequence ID" value="CAJ1973310.1"/>
    <property type="molecule type" value="Genomic_DNA"/>
</dbReference>
<gene>
    <name evidence="1" type="ORF">AYBTSS11_LOCUS25370</name>
</gene>
<reference evidence="1" key="1">
    <citation type="submission" date="2023-10" db="EMBL/GenBank/DDBJ databases">
        <authorList>
            <person name="Domelevo Entfellner J.-B."/>
        </authorList>
    </citation>
    <scope>NUCLEOTIDE SEQUENCE</scope>
</reference>
<keyword evidence="2" id="KW-1185">Reference proteome</keyword>
<name>A0AA86T7G8_9FABA</name>
<dbReference type="Proteomes" id="UP001189624">
    <property type="component" value="Chromosome 9"/>
</dbReference>
<proteinExistence type="predicted"/>
<protein>
    <submittedName>
        <fullName evidence="1">Uncharacterized protein</fullName>
    </submittedName>
</protein>
<organism evidence="1 2">
    <name type="scientific">Sphenostylis stenocarpa</name>
    <dbReference type="NCBI Taxonomy" id="92480"/>
    <lineage>
        <taxon>Eukaryota</taxon>
        <taxon>Viridiplantae</taxon>
        <taxon>Streptophyta</taxon>
        <taxon>Embryophyta</taxon>
        <taxon>Tracheophyta</taxon>
        <taxon>Spermatophyta</taxon>
        <taxon>Magnoliopsida</taxon>
        <taxon>eudicotyledons</taxon>
        <taxon>Gunneridae</taxon>
        <taxon>Pentapetalae</taxon>
        <taxon>rosids</taxon>
        <taxon>fabids</taxon>
        <taxon>Fabales</taxon>
        <taxon>Fabaceae</taxon>
        <taxon>Papilionoideae</taxon>
        <taxon>50 kb inversion clade</taxon>
        <taxon>NPAAA clade</taxon>
        <taxon>indigoferoid/millettioid clade</taxon>
        <taxon>Phaseoleae</taxon>
        <taxon>Sphenostylis</taxon>
    </lineage>
</organism>
<evidence type="ECO:0000313" key="1">
    <source>
        <dbReference type="EMBL" id="CAJ1973310.1"/>
    </source>
</evidence>
<sequence length="50" mass="5812">MILTLQRNHCTAKVVVVLLFEGQRLGDANVISFFLPILRRRKKFVRGLDE</sequence>
<dbReference type="Gramene" id="rna-AYBTSS11_LOCUS25370">
    <property type="protein sequence ID" value="CAJ1973310.1"/>
    <property type="gene ID" value="gene-AYBTSS11_LOCUS25370"/>
</dbReference>